<proteinExistence type="predicted"/>
<gene>
    <name evidence="1" type="ORF">ACFQB0_12730</name>
</gene>
<name>A0ABW1VI25_9MICO</name>
<reference evidence="2" key="1">
    <citation type="journal article" date="2019" name="Int. J. Syst. Evol. Microbiol.">
        <title>The Global Catalogue of Microorganisms (GCM) 10K type strain sequencing project: providing services to taxonomists for standard genome sequencing and annotation.</title>
        <authorList>
            <consortium name="The Broad Institute Genomics Platform"/>
            <consortium name="The Broad Institute Genome Sequencing Center for Infectious Disease"/>
            <person name="Wu L."/>
            <person name="Ma J."/>
        </authorList>
    </citation>
    <scope>NUCLEOTIDE SEQUENCE [LARGE SCALE GENOMIC DNA]</scope>
    <source>
        <strain evidence="2">CCUG 43304</strain>
    </source>
</reference>
<keyword evidence="2" id="KW-1185">Reference proteome</keyword>
<protein>
    <submittedName>
        <fullName evidence="1">Uncharacterized protein</fullName>
    </submittedName>
</protein>
<evidence type="ECO:0000313" key="1">
    <source>
        <dbReference type="EMBL" id="MFC6356972.1"/>
    </source>
</evidence>
<comment type="caution">
    <text evidence="1">The sequence shown here is derived from an EMBL/GenBank/DDBJ whole genome shotgun (WGS) entry which is preliminary data.</text>
</comment>
<dbReference type="Proteomes" id="UP001596306">
    <property type="component" value="Unassembled WGS sequence"/>
</dbReference>
<dbReference type="RefSeq" id="WP_386732239.1">
    <property type="nucleotide sequence ID" value="NZ_JBHSTP010000003.1"/>
</dbReference>
<sequence>MPKAKGRRMPCAASPSAASPISDLFAELGLERPEALRRALFALAVVQGLQQLSAVPPNLEADDAQITATALVMTTEGLSG</sequence>
<organism evidence="1 2">
    <name type="scientific">Luethyella okanaganae</name>
    <dbReference type="NCBI Taxonomy" id="69372"/>
    <lineage>
        <taxon>Bacteria</taxon>
        <taxon>Bacillati</taxon>
        <taxon>Actinomycetota</taxon>
        <taxon>Actinomycetes</taxon>
        <taxon>Micrococcales</taxon>
        <taxon>Microbacteriaceae</taxon>
        <taxon>Luethyella</taxon>
    </lineage>
</organism>
<evidence type="ECO:0000313" key="2">
    <source>
        <dbReference type="Proteomes" id="UP001596306"/>
    </source>
</evidence>
<dbReference type="EMBL" id="JBHSTP010000003">
    <property type="protein sequence ID" value="MFC6356972.1"/>
    <property type="molecule type" value="Genomic_DNA"/>
</dbReference>
<accession>A0ABW1VI25</accession>